<evidence type="ECO:0000313" key="3">
    <source>
        <dbReference type="Proteomes" id="UP000029435"/>
    </source>
</evidence>
<keyword evidence="1" id="KW-1133">Transmembrane helix</keyword>
<name>A0A0M2F3N0_9GAMM</name>
<dbReference type="EMBL" id="JQOD01000002">
    <property type="protein sequence ID" value="KGA34240.1"/>
    <property type="molecule type" value="Genomic_DNA"/>
</dbReference>
<protein>
    <submittedName>
        <fullName evidence="2">Uncharacterized protein</fullName>
    </submittedName>
</protein>
<gene>
    <name evidence="2" type="ORF">KU74_12250</name>
</gene>
<proteinExistence type="predicted"/>
<evidence type="ECO:0000256" key="1">
    <source>
        <dbReference type="SAM" id="Phobius"/>
    </source>
</evidence>
<reference evidence="2 3" key="1">
    <citation type="submission" date="2014-08" db="EMBL/GenBank/DDBJ databases">
        <title>Genome sequences of NCPPB Pectobacterium isolates.</title>
        <authorList>
            <person name="Glover R.H."/>
            <person name="Sapp M."/>
            <person name="Elphinstone J."/>
        </authorList>
    </citation>
    <scope>NUCLEOTIDE SEQUENCE [LARGE SCALE GENOMIC DNA]</scope>
    <source>
        <strain evidence="2 3">LMG 21372</strain>
    </source>
</reference>
<dbReference type="Proteomes" id="UP000029435">
    <property type="component" value="Unassembled WGS sequence"/>
</dbReference>
<keyword evidence="1" id="KW-0812">Transmembrane</keyword>
<sequence length="116" mass="13299">MKKFNSLPITLLVFAAITVLARPRKYVLILLAASSSYLIKETSGILDSIYNVILDNWDSINFAEVPLKEWAFLFYLVVTLSLLVKSCTETLFYTVHKCREKYGVYPYLSNLFKTST</sequence>
<organism evidence="2 3">
    <name type="scientific">Pectobacterium brasiliense</name>
    <dbReference type="NCBI Taxonomy" id="180957"/>
    <lineage>
        <taxon>Bacteria</taxon>
        <taxon>Pseudomonadati</taxon>
        <taxon>Pseudomonadota</taxon>
        <taxon>Gammaproteobacteria</taxon>
        <taxon>Enterobacterales</taxon>
        <taxon>Pectobacteriaceae</taxon>
        <taxon>Pectobacterium</taxon>
    </lineage>
</organism>
<evidence type="ECO:0000313" key="2">
    <source>
        <dbReference type="EMBL" id="KGA34240.1"/>
    </source>
</evidence>
<keyword evidence="1" id="KW-0472">Membrane</keyword>
<accession>A0A0M2F3N0</accession>
<comment type="caution">
    <text evidence="2">The sequence shown here is derived from an EMBL/GenBank/DDBJ whole genome shotgun (WGS) entry which is preliminary data.</text>
</comment>
<feature type="transmembrane region" description="Helical" evidence="1">
    <location>
        <begin position="72"/>
        <end position="93"/>
    </location>
</feature>
<dbReference type="AlphaFoldDB" id="A0A0M2F3N0"/>